<name>Q24RC4_DESHY</name>
<dbReference type="PANTHER" id="PTHR43156">
    <property type="entry name" value="STAGE II SPORULATION PROTEIN E-RELATED"/>
    <property type="match status" value="1"/>
</dbReference>
<dbReference type="InterPro" id="IPR001932">
    <property type="entry name" value="PPM-type_phosphatase-like_dom"/>
</dbReference>
<dbReference type="InterPro" id="IPR052016">
    <property type="entry name" value="Bact_Sigma-Reg"/>
</dbReference>
<sequence length="152" mass="17590">MDFFVEHYLKEGYPEEYLVCLFMVVFDLKTKELTYCNAGFHICPLLIKDEEHIIELNNGGLPVSTGIHPDLLKYGDSCHHLSPNMTLFIMSDGLPEQQSENGLYQERLKKLITEIYCLKPTQIVEEIHKDFTSFLSYEKIRDDITLVAVKLS</sequence>
<evidence type="ECO:0000313" key="4">
    <source>
        <dbReference type="Proteomes" id="UP000001946"/>
    </source>
</evidence>
<dbReference type="STRING" id="138119.DSY3629"/>
<dbReference type="Gene3D" id="3.60.40.10">
    <property type="entry name" value="PPM-type phosphatase domain"/>
    <property type="match status" value="1"/>
</dbReference>
<dbReference type="eggNOG" id="COG2208">
    <property type="taxonomic scope" value="Bacteria"/>
</dbReference>
<dbReference type="AlphaFoldDB" id="Q24RC4"/>
<dbReference type="KEGG" id="dsy:DSY3629"/>
<proteinExistence type="predicted"/>
<accession>Q24RC4</accession>
<gene>
    <name evidence="3" type="ordered locus">DSY3629</name>
</gene>
<dbReference type="SUPFAM" id="SSF81606">
    <property type="entry name" value="PP2C-like"/>
    <property type="match status" value="1"/>
</dbReference>
<evidence type="ECO:0000256" key="1">
    <source>
        <dbReference type="ARBA" id="ARBA00022801"/>
    </source>
</evidence>
<protein>
    <recommendedName>
        <fullName evidence="2">PPM-type phosphatase domain-containing protein</fullName>
    </recommendedName>
</protein>
<feature type="domain" description="PPM-type phosphatase" evidence="2">
    <location>
        <begin position="6"/>
        <end position="151"/>
    </location>
</feature>
<keyword evidence="1" id="KW-0378">Hydrolase</keyword>
<dbReference type="GO" id="GO:0016791">
    <property type="term" value="F:phosphatase activity"/>
    <property type="evidence" value="ECO:0007669"/>
    <property type="project" value="TreeGrafter"/>
</dbReference>
<keyword evidence="4" id="KW-1185">Reference proteome</keyword>
<dbReference type="Proteomes" id="UP000001946">
    <property type="component" value="Chromosome"/>
</dbReference>
<evidence type="ECO:0000259" key="2">
    <source>
        <dbReference type="Pfam" id="PF07228"/>
    </source>
</evidence>
<organism evidence="3 4">
    <name type="scientific">Desulfitobacterium hafniense (strain Y51)</name>
    <dbReference type="NCBI Taxonomy" id="138119"/>
    <lineage>
        <taxon>Bacteria</taxon>
        <taxon>Bacillati</taxon>
        <taxon>Bacillota</taxon>
        <taxon>Clostridia</taxon>
        <taxon>Eubacteriales</taxon>
        <taxon>Desulfitobacteriaceae</taxon>
        <taxon>Desulfitobacterium</taxon>
    </lineage>
</organism>
<dbReference type="PANTHER" id="PTHR43156:SF2">
    <property type="entry name" value="STAGE II SPORULATION PROTEIN E"/>
    <property type="match status" value="1"/>
</dbReference>
<reference evidence="3 4" key="1">
    <citation type="journal article" date="2006" name="J. Bacteriol.">
        <title>Complete genome sequence of the dehalorespiring bacterium Desulfitobacterium hafniense Y51 and comparison with Dehalococcoides ethenogenes 195.</title>
        <authorList>
            <person name="Nonaka H."/>
            <person name="Keresztes G."/>
            <person name="Shinoda Y."/>
            <person name="Ikenaga Y."/>
            <person name="Abe M."/>
            <person name="Naito K."/>
            <person name="Inatomi K."/>
            <person name="Furukawa K."/>
            <person name="Inui M."/>
            <person name="Yukawa H."/>
        </authorList>
    </citation>
    <scope>NUCLEOTIDE SEQUENCE [LARGE SCALE GENOMIC DNA]</scope>
    <source>
        <strain evidence="3 4">Y51</strain>
    </source>
</reference>
<dbReference type="EMBL" id="AP008230">
    <property type="protein sequence ID" value="BAE85418.1"/>
    <property type="molecule type" value="Genomic_DNA"/>
</dbReference>
<dbReference type="HOGENOM" id="CLU_1719396_0_0_9"/>
<dbReference type="Pfam" id="PF07228">
    <property type="entry name" value="SpoIIE"/>
    <property type="match status" value="1"/>
</dbReference>
<dbReference type="InterPro" id="IPR036457">
    <property type="entry name" value="PPM-type-like_dom_sf"/>
</dbReference>
<evidence type="ECO:0000313" key="3">
    <source>
        <dbReference type="EMBL" id="BAE85418.1"/>
    </source>
</evidence>